<dbReference type="Proteomes" id="UP000016936">
    <property type="component" value="Unassembled WGS sequence"/>
</dbReference>
<dbReference type="EMBL" id="KB445570">
    <property type="protein sequence ID" value="EMD95412.1"/>
    <property type="molecule type" value="Genomic_DNA"/>
</dbReference>
<feature type="region of interest" description="Disordered" evidence="1">
    <location>
        <begin position="63"/>
        <end position="97"/>
    </location>
</feature>
<evidence type="ECO:0000256" key="1">
    <source>
        <dbReference type="SAM" id="MobiDB-lite"/>
    </source>
</evidence>
<organism evidence="2 3">
    <name type="scientific">Cochliobolus heterostrophus (strain C5 / ATCC 48332 / race O)</name>
    <name type="common">Southern corn leaf blight fungus</name>
    <name type="synonym">Bipolaris maydis</name>
    <dbReference type="NCBI Taxonomy" id="701091"/>
    <lineage>
        <taxon>Eukaryota</taxon>
        <taxon>Fungi</taxon>
        <taxon>Dikarya</taxon>
        <taxon>Ascomycota</taxon>
        <taxon>Pezizomycotina</taxon>
        <taxon>Dothideomycetes</taxon>
        <taxon>Pleosporomycetidae</taxon>
        <taxon>Pleosporales</taxon>
        <taxon>Pleosporineae</taxon>
        <taxon>Pleosporaceae</taxon>
        <taxon>Bipolaris</taxon>
    </lineage>
</organism>
<proteinExistence type="predicted"/>
<dbReference type="STRING" id="701091.M2V628"/>
<evidence type="ECO:0000313" key="2">
    <source>
        <dbReference type="EMBL" id="EMD95412.1"/>
    </source>
</evidence>
<reference evidence="2 3" key="1">
    <citation type="journal article" date="2012" name="PLoS Pathog.">
        <title>Diverse lifestyles and strategies of plant pathogenesis encoded in the genomes of eighteen Dothideomycetes fungi.</title>
        <authorList>
            <person name="Ohm R.A."/>
            <person name="Feau N."/>
            <person name="Henrissat B."/>
            <person name="Schoch C.L."/>
            <person name="Horwitz B.A."/>
            <person name="Barry K.W."/>
            <person name="Condon B.J."/>
            <person name="Copeland A.C."/>
            <person name="Dhillon B."/>
            <person name="Glaser F."/>
            <person name="Hesse C.N."/>
            <person name="Kosti I."/>
            <person name="LaButti K."/>
            <person name="Lindquist E.A."/>
            <person name="Lucas S."/>
            <person name="Salamov A.A."/>
            <person name="Bradshaw R.E."/>
            <person name="Ciuffetti L."/>
            <person name="Hamelin R.C."/>
            <person name="Kema G.H.J."/>
            <person name="Lawrence C."/>
            <person name="Scott J.A."/>
            <person name="Spatafora J.W."/>
            <person name="Turgeon B.G."/>
            <person name="de Wit P.J.G.M."/>
            <person name="Zhong S."/>
            <person name="Goodwin S.B."/>
            <person name="Grigoriev I.V."/>
        </authorList>
    </citation>
    <scope>NUCLEOTIDE SEQUENCE [LARGE SCALE GENOMIC DNA]</scope>
    <source>
        <strain evidence="3">C5 / ATCC 48332 / race O</strain>
    </source>
</reference>
<sequence>MSKSASHPQQARVQKVCTLWTHDDNFSRDEIVFNSEKFPEVPTGAGSLLQIVAIQEDNAIRNFHAGPKSAQHDSAQHKHDASSRDVHNQGHPRRHRR</sequence>
<feature type="compositionally biased region" description="Basic and acidic residues" evidence="1">
    <location>
        <begin position="70"/>
        <end position="88"/>
    </location>
</feature>
<feature type="non-terminal residue" evidence="2">
    <location>
        <position position="97"/>
    </location>
</feature>
<dbReference type="OMA" id="QGHPRRH"/>
<accession>M2V628</accession>
<gene>
    <name evidence="2" type="ORF">COCHEDRAFT_1055514</name>
</gene>
<dbReference type="AlphaFoldDB" id="M2V628"/>
<name>M2V628_COCH5</name>
<evidence type="ECO:0000313" key="3">
    <source>
        <dbReference type="Proteomes" id="UP000016936"/>
    </source>
</evidence>
<reference evidence="3" key="2">
    <citation type="journal article" date="2013" name="PLoS Genet.">
        <title>Comparative genome structure, secondary metabolite, and effector coding capacity across Cochliobolus pathogens.</title>
        <authorList>
            <person name="Condon B.J."/>
            <person name="Leng Y."/>
            <person name="Wu D."/>
            <person name="Bushley K.E."/>
            <person name="Ohm R.A."/>
            <person name="Otillar R."/>
            <person name="Martin J."/>
            <person name="Schackwitz W."/>
            <person name="Grimwood J."/>
            <person name="MohdZainudin N."/>
            <person name="Xue C."/>
            <person name="Wang R."/>
            <person name="Manning V.A."/>
            <person name="Dhillon B."/>
            <person name="Tu Z.J."/>
            <person name="Steffenson B.J."/>
            <person name="Salamov A."/>
            <person name="Sun H."/>
            <person name="Lowry S."/>
            <person name="LaButti K."/>
            <person name="Han J."/>
            <person name="Copeland A."/>
            <person name="Lindquist E."/>
            <person name="Barry K."/>
            <person name="Schmutz J."/>
            <person name="Baker S.E."/>
            <person name="Ciuffetti L.M."/>
            <person name="Grigoriev I.V."/>
            <person name="Zhong S."/>
            <person name="Turgeon B.G."/>
        </authorList>
    </citation>
    <scope>NUCLEOTIDE SEQUENCE [LARGE SCALE GENOMIC DNA]</scope>
    <source>
        <strain evidence="3">C5 / ATCC 48332 / race O</strain>
    </source>
</reference>
<protein>
    <submittedName>
        <fullName evidence="2">Uncharacterized protein</fullName>
    </submittedName>
</protein>
<keyword evidence="3" id="KW-1185">Reference proteome</keyword>
<dbReference type="HOGENOM" id="CLU_2352220_0_0_1"/>